<proteinExistence type="predicted"/>
<dbReference type="InterPro" id="IPR036514">
    <property type="entry name" value="SGNH_hydro_sf"/>
</dbReference>
<gene>
    <name evidence="1" type="ORF">G8O29_09955</name>
</gene>
<evidence type="ECO:0000313" key="2">
    <source>
        <dbReference type="Proteomes" id="UP001515660"/>
    </source>
</evidence>
<accession>A0ABX0G801</accession>
<name>A0ABX0G801_9RHOB</name>
<dbReference type="RefSeq" id="WP_166403088.1">
    <property type="nucleotide sequence ID" value="NZ_JAANHS010000006.1"/>
</dbReference>
<dbReference type="Proteomes" id="UP001515660">
    <property type="component" value="Unassembled WGS sequence"/>
</dbReference>
<dbReference type="EMBL" id="JAANHS010000006">
    <property type="protein sequence ID" value="NHB77062.1"/>
    <property type="molecule type" value="Genomic_DNA"/>
</dbReference>
<protein>
    <recommendedName>
        <fullName evidence="3">SGNH/GDSL hydrolase family protein</fullName>
    </recommendedName>
</protein>
<sequence>MTRRKAILASLLSAIGAGGLYWHLTRAPSAASVRTRLTRSSVPKPAAPLAVFHLGHSLVNRDMPAMLAQMAPGGHRYDSQLGWGTTLQAHWGHAPINGFEAENAHPRFRPALEAVRSGDYDAIVLTEMVEIRASIRYYDSPVYLARWAGEALKARPDVRLYLYETWHQLDDPEGWLERLDRDHDRYWLSRVLGPALERLPAGSRIHLIPAGQVLAAFVRAVEARGGLGNVRDRTDLFSRAEDGTLDVIHLNDLGNYLVALVHYTALYQQSPLGLPHALLRADGSVAVAPDSDVARLMQETTDSVVRNLGLSGLSA</sequence>
<comment type="caution">
    <text evidence="1">The sequence shown here is derived from an EMBL/GenBank/DDBJ whole genome shotgun (WGS) entry which is preliminary data.</text>
</comment>
<evidence type="ECO:0008006" key="3">
    <source>
        <dbReference type="Google" id="ProtNLM"/>
    </source>
</evidence>
<organism evidence="1 2">
    <name type="scientific">Rhodobacter calidifons</name>
    <dbReference type="NCBI Taxonomy" id="2715277"/>
    <lineage>
        <taxon>Bacteria</taxon>
        <taxon>Pseudomonadati</taxon>
        <taxon>Pseudomonadota</taxon>
        <taxon>Alphaproteobacteria</taxon>
        <taxon>Rhodobacterales</taxon>
        <taxon>Rhodobacter group</taxon>
        <taxon>Rhodobacter</taxon>
    </lineage>
</organism>
<dbReference type="Gene3D" id="3.40.50.1110">
    <property type="entry name" value="SGNH hydrolase"/>
    <property type="match status" value="1"/>
</dbReference>
<reference evidence="1 2" key="1">
    <citation type="journal article" date="2022" name="Microorganisms">
        <title>Genome Sequence and Characterization of a Xanthorhodopsin-Containing, Aerobic Anoxygenic Phototrophic Rhodobacter Species, Isolated from Mesophilic Conditions at Yellowstone National Park.</title>
        <authorList>
            <person name="Kyndt J.A."/>
            <person name="Robertson S."/>
            <person name="Shoffstall I.B."/>
            <person name="Ramaley R.F."/>
            <person name="Meyer T.E."/>
        </authorList>
    </citation>
    <scope>NUCLEOTIDE SEQUENCE [LARGE SCALE GENOMIC DNA]</scope>
    <source>
        <strain evidence="1 2">M37P</strain>
    </source>
</reference>
<keyword evidence="2" id="KW-1185">Reference proteome</keyword>
<evidence type="ECO:0000313" key="1">
    <source>
        <dbReference type="EMBL" id="NHB77062.1"/>
    </source>
</evidence>